<reference evidence="2" key="1">
    <citation type="submission" date="2020-02" db="EMBL/GenBank/DDBJ databases">
        <authorList>
            <person name="Meier V. D."/>
        </authorList>
    </citation>
    <scope>NUCLEOTIDE SEQUENCE</scope>
    <source>
        <strain evidence="2">AVDCRST_MAG39</strain>
    </source>
</reference>
<dbReference type="InterPro" id="IPR019999">
    <property type="entry name" value="Anth_synth_I-like"/>
</dbReference>
<dbReference type="PANTHER" id="PTHR11236:SF50">
    <property type="entry name" value="AMINODEOXYCHORISMATE SYNTHASE COMPONENT 1"/>
    <property type="match status" value="1"/>
</dbReference>
<dbReference type="InterPro" id="IPR005802">
    <property type="entry name" value="ADC_synth_comp_1"/>
</dbReference>
<dbReference type="InterPro" id="IPR015890">
    <property type="entry name" value="Chorismate_C"/>
</dbReference>
<organism evidence="2">
    <name type="scientific">uncultured Sphingomonadaceae bacterium</name>
    <dbReference type="NCBI Taxonomy" id="169976"/>
    <lineage>
        <taxon>Bacteria</taxon>
        <taxon>Pseudomonadati</taxon>
        <taxon>Pseudomonadota</taxon>
        <taxon>Alphaproteobacteria</taxon>
        <taxon>Sphingomonadales</taxon>
        <taxon>Sphingomonadaceae</taxon>
        <taxon>environmental samples</taxon>
    </lineage>
</organism>
<dbReference type="GO" id="GO:0046820">
    <property type="term" value="F:4-amino-4-deoxychorismate synthase activity"/>
    <property type="evidence" value="ECO:0007669"/>
    <property type="project" value="UniProtKB-EC"/>
</dbReference>
<dbReference type="NCBIfam" id="TIGR00553">
    <property type="entry name" value="pabB"/>
    <property type="match status" value="1"/>
</dbReference>
<dbReference type="EC" id="4.1.3.38" evidence="2"/>
<dbReference type="SUPFAM" id="SSF56322">
    <property type="entry name" value="ADC synthase"/>
    <property type="match status" value="1"/>
</dbReference>
<dbReference type="EMBL" id="CADCVW010000012">
    <property type="protein sequence ID" value="CAA9481919.1"/>
    <property type="molecule type" value="Genomic_DNA"/>
</dbReference>
<gene>
    <name evidence="2" type="ORF">AVDCRST_MAG39-314</name>
</gene>
<dbReference type="EC" id="2.6.1.85" evidence="2"/>
<sequence length="389" mass="40644">MALPSPPFVLLDDASEGASSPARLFADPVAVIEARCSADVLPGLDRLRAAGDAGLHAAGFLSYEAGHALDPKLGPLARDTAEHEPPLLWFGLFRAPRLVAPAEVPRLLGDAPARAAAPRPLIGFDAYTAAFSRAAALIAAGEIYQVNLAFPTEVPLAGPPAAAFRAIRARARAPFSALVATGDHWLLSFSPELFFEIAGGRVRTRPMKGTAARSADPAADIAAARALAADPKQRAENLMIVDLLRNDLARSTIPGSIRVPRLFEVESYPTVHQLTSTVEGRLRSGTGPVDLLRAIFPCGSVTGAPKLRAMEAIAELEPTPRGPYTGAIGALGPRGAARFNVAIRTLTLPDGGATARLGLGSGVVADSRAEEEWRECLAKGAFVTGQLAV</sequence>
<keyword evidence="2" id="KW-0808">Transferase</keyword>
<name>A0A6J4RYN5_9SPHN</name>
<proteinExistence type="predicted"/>
<protein>
    <submittedName>
        <fullName evidence="2">Para-aminobenzoate synthase, aminase component / Aminodeoxychorismate lyase</fullName>
        <ecNumber evidence="2">2.6.1.85</ecNumber>
        <ecNumber evidence="2">4.1.3.38</ecNumber>
    </submittedName>
</protein>
<dbReference type="PANTHER" id="PTHR11236">
    <property type="entry name" value="AMINOBENZOATE/ANTHRANILATE SYNTHASE"/>
    <property type="match status" value="1"/>
</dbReference>
<feature type="domain" description="Chorismate-utilising enzyme C-terminal" evidence="1">
    <location>
        <begin position="125"/>
        <end position="379"/>
    </location>
</feature>
<dbReference type="GO" id="GO:0000162">
    <property type="term" value="P:L-tryptophan biosynthetic process"/>
    <property type="evidence" value="ECO:0007669"/>
    <property type="project" value="TreeGrafter"/>
</dbReference>
<evidence type="ECO:0000313" key="2">
    <source>
        <dbReference type="EMBL" id="CAA9481919.1"/>
    </source>
</evidence>
<dbReference type="GO" id="GO:0008696">
    <property type="term" value="F:4-amino-4-deoxychorismate lyase activity"/>
    <property type="evidence" value="ECO:0007669"/>
    <property type="project" value="UniProtKB-EC"/>
</dbReference>
<dbReference type="PRINTS" id="PR00095">
    <property type="entry name" value="ANTSNTHASEI"/>
</dbReference>
<dbReference type="InterPro" id="IPR005801">
    <property type="entry name" value="ADC_synthase"/>
</dbReference>
<evidence type="ECO:0000259" key="1">
    <source>
        <dbReference type="Pfam" id="PF00425"/>
    </source>
</evidence>
<dbReference type="Pfam" id="PF00425">
    <property type="entry name" value="Chorismate_bind"/>
    <property type="match status" value="1"/>
</dbReference>
<keyword evidence="2" id="KW-0456">Lyase</keyword>
<keyword evidence="2" id="KW-0032">Aminotransferase</keyword>
<dbReference type="AlphaFoldDB" id="A0A6J4RYN5"/>
<dbReference type="Gene3D" id="3.60.120.10">
    <property type="entry name" value="Anthranilate synthase"/>
    <property type="match status" value="1"/>
</dbReference>
<accession>A0A6J4RYN5</accession>
<dbReference type="GO" id="GO:0009396">
    <property type="term" value="P:folic acid-containing compound biosynthetic process"/>
    <property type="evidence" value="ECO:0007669"/>
    <property type="project" value="InterPro"/>
</dbReference>